<dbReference type="Pfam" id="PF00512">
    <property type="entry name" value="HisKA"/>
    <property type="match status" value="1"/>
</dbReference>
<keyword evidence="5 8" id="KW-0418">Kinase</keyword>
<keyword evidence="3" id="KW-0597">Phosphoprotein</keyword>
<dbReference type="InterPro" id="IPR035965">
    <property type="entry name" value="PAS-like_dom_sf"/>
</dbReference>
<dbReference type="EC" id="2.7.13.3" evidence="2"/>
<feature type="domain" description="Histidine kinase" evidence="6">
    <location>
        <begin position="261"/>
        <end position="478"/>
    </location>
</feature>
<keyword evidence="4" id="KW-0808">Transferase</keyword>
<dbReference type="InterPro" id="IPR003661">
    <property type="entry name" value="HisK_dim/P_dom"/>
</dbReference>
<proteinExistence type="predicted"/>
<dbReference type="Gene3D" id="3.30.565.10">
    <property type="entry name" value="Histidine kinase-like ATPase, C-terminal domain"/>
    <property type="match status" value="1"/>
</dbReference>
<dbReference type="SUPFAM" id="SSF47384">
    <property type="entry name" value="Homodimeric domain of signal transducing histidine kinase"/>
    <property type="match status" value="1"/>
</dbReference>
<dbReference type="Gene3D" id="1.10.287.130">
    <property type="match status" value="1"/>
</dbReference>
<dbReference type="PANTHER" id="PTHR43304">
    <property type="entry name" value="PHYTOCHROME-LIKE PROTEIN CPH1"/>
    <property type="match status" value="1"/>
</dbReference>
<dbReference type="SMART" id="SM00388">
    <property type="entry name" value="HisKA"/>
    <property type="match status" value="1"/>
</dbReference>
<organism evidence="8 9">
    <name type="scientific">Hymenobacter sublimis</name>
    <dbReference type="NCBI Taxonomy" id="2933777"/>
    <lineage>
        <taxon>Bacteria</taxon>
        <taxon>Pseudomonadati</taxon>
        <taxon>Bacteroidota</taxon>
        <taxon>Cytophagia</taxon>
        <taxon>Cytophagales</taxon>
        <taxon>Hymenobacteraceae</taxon>
        <taxon>Hymenobacter</taxon>
    </lineage>
</organism>
<dbReference type="Gene3D" id="3.30.450.20">
    <property type="entry name" value="PAS domain"/>
    <property type="match status" value="2"/>
</dbReference>
<protein>
    <recommendedName>
        <fullName evidence="2">histidine kinase</fullName>
        <ecNumber evidence="2">2.7.13.3</ecNumber>
    </recommendedName>
</protein>
<feature type="domain" description="PAS" evidence="7">
    <location>
        <begin position="10"/>
        <end position="80"/>
    </location>
</feature>
<evidence type="ECO:0000313" key="8">
    <source>
        <dbReference type="EMBL" id="UPL47647.1"/>
    </source>
</evidence>
<evidence type="ECO:0000256" key="3">
    <source>
        <dbReference type="ARBA" id="ARBA00022553"/>
    </source>
</evidence>
<dbReference type="InterPro" id="IPR000014">
    <property type="entry name" value="PAS"/>
</dbReference>
<dbReference type="EMBL" id="CP095848">
    <property type="protein sequence ID" value="UPL47647.1"/>
    <property type="molecule type" value="Genomic_DNA"/>
</dbReference>
<dbReference type="InterPro" id="IPR003594">
    <property type="entry name" value="HATPase_dom"/>
</dbReference>
<dbReference type="SUPFAM" id="SSF55874">
    <property type="entry name" value="ATPase domain of HSP90 chaperone/DNA topoisomerase II/histidine kinase"/>
    <property type="match status" value="1"/>
</dbReference>
<evidence type="ECO:0000313" key="9">
    <source>
        <dbReference type="Proteomes" id="UP000829647"/>
    </source>
</evidence>
<accession>A0ABY4J480</accession>
<evidence type="ECO:0000256" key="4">
    <source>
        <dbReference type="ARBA" id="ARBA00022679"/>
    </source>
</evidence>
<dbReference type="InterPro" id="IPR036097">
    <property type="entry name" value="HisK_dim/P_sf"/>
</dbReference>
<reference evidence="8 9" key="1">
    <citation type="submission" date="2022-04" db="EMBL/GenBank/DDBJ databases">
        <title>Hymenobacter sp. isolated from the air.</title>
        <authorList>
            <person name="Won M."/>
            <person name="Lee C.-M."/>
            <person name="Woen H.-Y."/>
            <person name="Kwon S.-W."/>
        </authorList>
    </citation>
    <scope>NUCLEOTIDE SEQUENCE [LARGE SCALE GENOMIC DNA]</scope>
    <source>
        <strain evidence="9">5516 S-25</strain>
    </source>
</reference>
<evidence type="ECO:0000259" key="6">
    <source>
        <dbReference type="PROSITE" id="PS50109"/>
    </source>
</evidence>
<comment type="catalytic activity">
    <reaction evidence="1">
        <text>ATP + protein L-histidine = ADP + protein N-phospho-L-histidine.</text>
        <dbReference type="EC" id="2.7.13.3"/>
    </reaction>
</comment>
<dbReference type="SUPFAM" id="SSF55785">
    <property type="entry name" value="PYP-like sensor domain (PAS domain)"/>
    <property type="match status" value="2"/>
</dbReference>
<dbReference type="CDD" id="cd00075">
    <property type="entry name" value="HATPase"/>
    <property type="match status" value="1"/>
</dbReference>
<dbReference type="PRINTS" id="PR00344">
    <property type="entry name" value="BCTRLSENSOR"/>
</dbReference>
<dbReference type="InterPro" id="IPR052162">
    <property type="entry name" value="Sensor_kinase/Photoreceptor"/>
</dbReference>
<dbReference type="PANTHER" id="PTHR43304:SF1">
    <property type="entry name" value="PAC DOMAIN-CONTAINING PROTEIN"/>
    <property type="match status" value="1"/>
</dbReference>
<feature type="domain" description="PAS" evidence="7">
    <location>
        <begin position="134"/>
        <end position="204"/>
    </location>
</feature>
<dbReference type="PROSITE" id="PS50112">
    <property type="entry name" value="PAS"/>
    <property type="match status" value="2"/>
</dbReference>
<dbReference type="Pfam" id="PF02518">
    <property type="entry name" value="HATPase_c"/>
    <property type="match status" value="1"/>
</dbReference>
<name>A0ABY4J480_9BACT</name>
<dbReference type="GO" id="GO:0016301">
    <property type="term" value="F:kinase activity"/>
    <property type="evidence" value="ECO:0007669"/>
    <property type="project" value="UniProtKB-KW"/>
</dbReference>
<evidence type="ECO:0000256" key="2">
    <source>
        <dbReference type="ARBA" id="ARBA00012438"/>
    </source>
</evidence>
<dbReference type="CDD" id="cd00130">
    <property type="entry name" value="PAS"/>
    <property type="match status" value="2"/>
</dbReference>
<dbReference type="SMART" id="SM00387">
    <property type="entry name" value="HATPase_c"/>
    <property type="match status" value="1"/>
</dbReference>
<dbReference type="Proteomes" id="UP000829647">
    <property type="component" value="Chromosome"/>
</dbReference>
<gene>
    <name evidence="8" type="ORF">MWH26_10600</name>
</gene>
<dbReference type="InterPro" id="IPR013656">
    <property type="entry name" value="PAS_4"/>
</dbReference>
<dbReference type="NCBIfam" id="TIGR00229">
    <property type="entry name" value="sensory_box"/>
    <property type="match status" value="2"/>
</dbReference>
<evidence type="ECO:0000259" key="7">
    <source>
        <dbReference type="PROSITE" id="PS50112"/>
    </source>
</evidence>
<sequence>MNIDMQLVENEQRFRSLFENNPDLVLFQNQTGVILDANQAFLEVVHRPKEAVLHRPFSDFLPPDKAPLFAEKLAEAFRGHKVEFEVEVKINGSEPRVLNVTKVPLRVEEKVAGVHMVAKDITVEAASRSIIAQQARRLNTIFESITDAFFLLDRRWTFNFVNSEVERLLGMSRQQLLGNTAWQVFTGQNLDEFYQQCRLAMASGNAVHFQAFFEPRQLWLEVKAFPSEEGLSVYFTDVTDKVKAHQELYRQNTDLQQFAYIVSHNLRAPLANMLGLVDLLVGQEREQRQTPEYEQLLHHLLLNTRQLDTVLHDMNTILTVRDKQGVSEPEQVPLAEVVRQVVDSLRDSLDECGGEIHAEIPAKLCVRGIRAYLYSVFFNLLSNAIKYRSEQRPLRITITATPSQPGPGTQVEVADNGSGFDTQKAGADVFKLYKRFHTQPEGRGLGLYLVKTHVEAMGGRITVHSTVNVGTRFLVHLS</sequence>
<dbReference type="InterPro" id="IPR004358">
    <property type="entry name" value="Sig_transdc_His_kin-like_C"/>
</dbReference>
<dbReference type="PROSITE" id="PS50109">
    <property type="entry name" value="HIS_KIN"/>
    <property type="match status" value="1"/>
</dbReference>
<dbReference type="CDD" id="cd00082">
    <property type="entry name" value="HisKA"/>
    <property type="match status" value="1"/>
</dbReference>
<dbReference type="InterPro" id="IPR036890">
    <property type="entry name" value="HATPase_C_sf"/>
</dbReference>
<evidence type="ECO:0000256" key="1">
    <source>
        <dbReference type="ARBA" id="ARBA00000085"/>
    </source>
</evidence>
<dbReference type="SMART" id="SM00091">
    <property type="entry name" value="PAS"/>
    <property type="match status" value="2"/>
</dbReference>
<evidence type="ECO:0000256" key="5">
    <source>
        <dbReference type="ARBA" id="ARBA00022777"/>
    </source>
</evidence>
<keyword evidence="9" id="KW-1185">Reference proteome</keyword>
<dbReference type="InterPro" id="IPR005467">
    <property type="entry name" value="His_kinase_dom"/>
</dbReference>
<dbReference type="RefSeq" id="WP_247974253.1">
    <property type="nucleotide sequence ID" value="NZ_CP095848.1"/>
</dbReference>
<dbReference type="Pfam" id="PF08448">
    <property type="entry name" value="PAS_4"/>
    <property type="match status" value="2"/>
</dbReference>